<name>A0A2G1QJI8_9HYPH</name>
<dbReference type="RefSeq" id="WP_099307676.1">
    <property type="nucleotide sequence ID" value="NZ_PDVP01000013.1"/>
</dbReference>
<evidence type="ECO:0000313" key="2">
    <source>
        <dbReference type="EMBL" id="PHP65649.1"/>
    </source>
</evidence>
<feature type="chain" id="PRO_5013787062" evidence="1">
    <location>
        <begin position="23"/>
        <end position="226"/>
    </location>
</feature>
<dbReference type="AlphaFoldDB" id="A0A2G1QJI8"/>
<dbReference type="Proteomes" id="UP000221168">
    <property type="component" value="Unassembled WGS sequence"/>
</dbReference>
<gene>
    <name evidence="2" type="ORF">CSC94_17520</name>
</gene>
<evidence type="ECO:0000313" key="3">
    <source>
        <dbReference type="Proteomes" id="UP000221168"/>
    </source>
</evidence>
<organism evidence="2 3">
    <name type="scientific">Zhengella mangrovi</name>
    <dbReference type="NCBI Taxonomy" id="1982044"/>
    <lineage>
        <taxon>Bacteria</taxon>
        <taxon>Pseudomonadati</taxon>
        <taxon>Pseudomonadota</taxon>
        <taxon>Alphaproteobacteria</taxon>
        <taxon>Hyphomicrobiales</taxon>
        <taxon>Notoacmeibacteraceae</taxon>
        <taxon>Zhengella</taxon>
    </lineage>
</organism>
<protein>
    <submittedName>
        <fullName evidence="2">Uncharacterized protein</fullName>
    </submittedName>
</protein>
<reference evidence="2 3" key="1">
    <citation type="submission" date="2017-10" db="EMBL/GenBank/DDBJ databases">
        <title>Sedimentibacterium mangrovi gen. nov., sp. nov., a novel member of family Phyllobacteriacea isolated from mangrove sediment.</title>
        <authorList>
            <person name="Liao H."/>
            <person name="Tian Y."/>
        </authorList>
    </citation>
    <scope>NUCLEOTIDE SEQUENCE [LARGE SCALE GENOMIC DNA]</scope>
    <source>
        <strain evidence="2 3">X9-2-2</strain>
    </source>
</reference>
<proteinExistence type="predicted"/>
<feature type="signal peptide" evidence="1">
    <location>
        <begin position="1"/>
        <end position="22"/>
    </location>
</feature>
<evidence type="ECO:0000256" key="1">
    <source>
        <dbReference type="SAM" id="SignalP"/>
    </source>
</evidence>
<dbReference type="EMBL" id="PDVP01000013">
    <property type="protein sequence ID" value="PHP65649.1"/>
    <property type="molecule type" value="Genomic_DNA"/>
</dbReference>
<sequence length="226" mass="24235">MERMHGLARCAAFAAVASLGLAFVVAGGQAAADRGAGSVSAPDQGRGSGPDAGDFELGYDFLSARETLKGQLGIVYENLRGSPDGKMPFALTYMMKNPDGSVSQIRFTHLAELATFIATVQRKEDRYADAILERGFRSIARRYGADVTQACAGHWLARGPVTVEQDHFRLAIRQGEKTFSGAAVRDAVTVISPGGQWPPLLGRIDRENRIVLKDDLTGCVIRLVPG</sequence>
<keyword evidence="1" id="KW-0732">Signal</keyword>
<keyword evidence="3" id="KW-1185">Reference proteome</keyword>
<comment type="caution">
    <text evidence="2">The sequence shown here is derived from an EMBL/GenBank/DDBJ whole genome shotgun (WGS) entry which is preliminary data.</text>
</comment>
<accession>A0A2G1QJI8</accession>